<evidence type="ECO:0000313" key="2">
    <source>
        <dbReference type="Proteomes" id="UP001336122"/>
    </source>
</evidence>
<gene>
    <name evidence="1" type="ORF">P9485_13580</name>
</gene>
<comment type="caution">
    <text evidence="1">The sequence shown here is derived from an EMBL/GenBank/DDBJ whole genome shotgun (WGS) entry which is preliminary data.</text>
</comment>
<organism evidence="1 2">
    <name type="scientific">Bacillus nitratireducens</name>
    <dbReference type="NCBI Taxonomy" id="2026193"/>
    <lineage>
        <taxon>Bacteria</taxon>
        <taxon>Bacillati</taxon>
        <taxon>Bacillota</taxon>
        <taxon>Bacilli</taxon>
        <taxon>Bacillales</taxon>
        <taxon>Bacillaceae</taxon>
        <taxon>Bacillus</taxon>
        <taxon>Bacillus cereus group</taxon>
    </lineage>
</organism>
<name>A0ABU6PC35_9BACI</name>
<reference evidence="1 2" key="1">
    <citation type="submission" date="2023-03" db="EMBL/GenBank/DDBJ databases">
        <title>Bacillus Genome Sequencing.</title>
        <authorList>
            <person name="Dunlap C."/>
        </authorList>
    </citation>
    <scope>NUCLEOTIDE SEQUENCE [LARGE SCALE GENOMIC DNA]</scope>
    <source>
        <strain evidence="1 2">NRS-319</strain>
    </source>
</reference>
<proteinExistence type="predicted"/>
<protein>
    <submittedName>
        <fullName evidence="1">Uncharacterized protein</fullName>
    </submittedName>
</protein>
<dbReference type="Proteomes" id="UP001336122">
    <property type="component" value="Unassembled WGS sequence"/>
</dbReference>
<dbReference type="EMBL" id="JARTIK010000010">
    <property type="protein sequence ID" value="MED4678879.1"/>
    <property type="molecule type" value="Genomic_DNA"/>
</dbReference>
<keyword evidence="2" id="KW-1185">Reference proteome</keyword>
<sequence>MMKKIYTLEKCVAFKDIRRILIVSEIREDVVRKLEENHKKNEKEDVFYDFKVWVNGKVKWRYTFYKGDEVKF</sequence>
<accession>A0ABU6PC35</accession>
<dbReference type="RefSeq" id="WP_098388362.1">
    <property type="nucleotide sequence ID" value="NZ_JARTIK010000010.1"/>
</dbReference>
<evidence type="ECO:0000313" key="1">
    <source>
        <dbReference type="EMBL" id="MED4678879.1"/>
    </source>
</evidence>